<gene>
    <name evidence="1" type="ORF">HZY91_10670</name>
</gene>
<keyword evidence="2" id="KW-1185">Reference proteome</keyword>
<dbReference type="Proteomes" id="UP000721415">
    <property type="component" value="Unassembled WGS sequence"/>
</dbReference>
<comment type="caution">
    <text evidence="1">The sequence shown here is derived from an EMBL/GenBank/DDBJ whole genome shotgun (WGS) entry which is preliminary data.</text>
</comment>
<dbReference type="RefSeq" id="WP_197116252.1">
    <property type="nucleotide sequence ID" value="NZ_JACBXQ010000007.1"/>
</dbReference>
<proteinExistence type="predicted"/>
<sequence>MLGEVIDEIRCKKGLTIKEMLGSKLSRSAYDAFRSDSMNLRVEHFMCLLNRLHVIPIEVILLSKELSKLSFFLNRGEKLVSYYNKQDKEALLAERAFLKEANLDSKFVQHMFWALDFFIADLEKQTIPEKEMQRMKQFFLEIETWYRYELYLFAGIGELFLDGDFLRMVLSALFKQQLNINSKKQALALNCLHTVFLNALTLRDQDLALHTLNLLLEAEIHPNLTYEKHYTCVLRLMYCYFLEEEEESLDLLNNYYRILSDLHCDHIFRITWEWYEKFCLIYEKPMKLKRDVY</sequence>
<evidence type="ECO:0000313" key="2">
    <source>
        <dbReference type="Proteomes" id="UP000721415"/>
    </source>
</evidence>
<dbReference type="EMBL" id="JACBXQ010000007">
    <property type="protein sequence ID" value="MBG9987329.1"/>
    <property type="molecule type" value="Genomic_DNA"/>
</dbReference>
<protein>
    <recommendedName>
        <fullName evidence="3">HTH cro/C1-type domain-containing protein</fullName>
    </recommendedName>
</protein>
<name>A0ABS0LT79_9LACT</name>
<reference evidence="1 2" key="1">
    <citation type="submission" date="2020-07" db="EMBL/GenBank/DDBJ databases">
        <title>Facklamia lactis sp. nov., isolated from raw milk.</title>
        <authorList>
            <person name="Doll E.V."/>
            <person name="Huptas C."/>
            <person name="Staib L."/>
            <person name="Wenning M."/>
            <person name="Scherer S."/>
        </authorList>
    </citation>
    <scope>NUCLEOTIDE SEQUENCE [LARGE SCALE GENOMIC DNA]</scope>
    <source>
        <strain evidence="1 2">DSM 111018</strain>
    </source>
</reference>
<evidence type="ECO:0000313" key="1">
    <source>
        <dbReference type="EMBL" id="MBG9987329.1"/>
    </source>
</evidence>
<organism evidence="1 2">
    <name type="scientific">Facklamia lactis</name>
    <dbReference type="NCBI Taxonomy" id="2749967"/>
    <lineage>
        <taxon>Bacteria</taxon>
        <taxon>Bacillati</taxon>
        <taxon>Bacillota</taxon>
        <taxon>Bacilli</taxon>
        <taxon>Lactobacillales</taxon>
        <taxon>Aerococcaceae</taxon>
        <taxon>Facklamia</taxon>
    </lineage>
</organism>
<accession>A0ABS0LT79</accession>
<evidence type="ECO:0008006" key="3">
    <source>
        <dbReference type="Google" id="ProtNLM"/>
    </source>
</evidence>